<evidence type="ECO:0000256" key="8">
    <source>
        <dbReference type="ARBA" id="ARBA00023136"/>
    </source>
</evidence>
<keyword evidence="8 9" id="KW-0472">Membrane</keyword>
<dbReference type="InterPro" id="IPR036291">
    <property type="entry name" value="NAD(P)-bd_dom_sf"/>
</dbReference>
<feature type="transmembrane region" description="Helical" evidence="9">
    <location>
        <begin position="343"/>
        <end position="364"/>
    </location>
</feature>
<name>C8P806_9LACO</name>
<dbReference type="GO" id="GO:0008324">
    <property type="term" value="F:monoatomic cation transmembrane transporter activity"/>
    <property type="evidence" value="ECO:0007669"/>
    <property type="project" value="InterPro"/>
</dbReference>
<dbReference type="InterPro" id="IPR038770">
    <property type="entry name" value="Na+/solute_symporter_sf"/>
</dbReference>
<dbReference type="GO" id="GO:1902600">
    <property type="term" value="P:proton transmembrane transport"/>
    <property type="evidence" value="ECO:0007669"/>
    <property type="project" value="InterPro"/>
</dbReference>
<sequence>MGRMILNFERGVKMMEQGSVLIVMVAALVIPIAMARMKVSSIPTAVAEIITGIILGKSVFNIVHTNGMLTLMSTLGVIMLMFLSGMEIDFDLFKRGPEKKQDGPNPVQLAGQAFGLVIITAAVLGLVLRSLGLFSDFFLATILFSTVALGVVIATLKEKEILGRPAGQTILLTAVLGEVVPMLSLTFYASLNGGDAKRLWLIILLFLAAIILLRRFKQPYIWFSRISKATTQLDIRLAFCLIFVLVTIAETVGAENILGAFLAGMVMKLLEPTEATKDKLTSIGYGFLIPFFFIMTGVKLNLRALLVHPQALALIPILVACFILAKLPAMLVYRRRFSNRNSFAGSFLVVTTITLVLPSLTVARNLHAITANQSDAFILAAVIVCLIAPMVFNSVYKLEKADLIKQRVVFVGTNTFTVPVAQQLSKNWYSVRMLTDNQDNYKTFNSEVAELAYLPTIDEESLQAGNYFDTDIMVICFPTDSKNARLAKIAKRAGVGRVIAGQNDPGRGESRVRGLKELGIEIYNRFNVHISVLRSLIETPSILEMLRDTEAGLFEAVVRNPNIIGQELHTLSFIDQITVSRIYRNHRPISPHGDTVLEAGDHLIFTGERSAAEEARRQLRRRG</sequence>
<gene>
    <name evidence="11" type="ORF">HMPREF0494_1450</name>
</gene>
<feature type="transmembrane region" description="Helical" evidence="9">
    <location>
        <begin position="137"/>
        <end position="156"/>
    </location>
</feature>
<evidence type="ECO:0000256" key="7">
    <source>
        <dbReference type="ARBA" id="ARBA00023065"/>
    </source>
</evidence>
<reference evidence="11 12" key="1">
    <citation type="submission" date="2009-09" db="EMBL/GenBank/DDBJ databases">
        <authorList>
            <person name="Qin X."/>
            <person name="Bachman B."/>
            <person name="Battles P."/>
            <person name="Bell A."/>
            <person name="Bess C."/>
            <person name="Bickham C."/>
            <person name="Chaboub L."/>
            <person name="Chen D."/>
            <person name="Coyle M."/>
            <person name="Deiros D.R."/>
            <person name="Dinh H."/>
            <person name="Forbes L."/>
            <person name="Fowler G."/>
            <person name="Francisco L."/>
            <person name="Fu Q."/>
            <person name="Gubbala S."/>
            <person name="Hale W."/>
            <person name="Han Y."/>
            <person name="Hemphill L."/>
            <person name="Highlander S.K."/>
            <person name="Hirani K."/>
            <person name="Hogues M."/>
            <person name="Jackson L."/>
            <person name="Jakkamsetti A."/>
            <person name="Javaid M."/>
            <person name="Jiang H."/>
            <person name="Korchina V."/>
            <person name="Kovar C."/>
            <person name="Lara F."/>
            <person name="Lee S."/>
            <person name="Mata R."/>
            <person name="Mathew T."/>
            <person name="Moen C."/>
            <person name="Morales K."/>
            <person name="Munidasa M."/>
            <person name="Nazareth L."/>
            <person name="Ngo R."/>
            <person name="Nguyen L."/>
            <person name="Okwuonu G."/>
            <person name="Ongeri F."/>
            <person name="Patil S."/>
            <person name="Petrosino J."/>
            <person name="Pham C."/>
            <person name="Pham P."/>
            <person name="Pu L.-L."/>
            <person name="Puazo M."/>
            <person name="Raj R."/>
            <person name="Reid J."/>
            <person name="Rouhana J."/>
            <person name="Saada N."/>
            <person name="Shang Y."/>
            <person name="Simmons D."/>
            <person name="Thornton R."/>
            <person name="Warren J."/>
            <person name="Weissenberger G."/>
            <person name="Zhang J."/>
            <person name="Zhang L."/>
            <person name="Zhou C."/>
            <person name="Zhu D."/>
            <person name="Muzny D."/>
            <person name="Worley K."/>
            <person name="Gibbs R."/>
        </authorList>
    </citation>
    <scope>NUCLEOTIDE SEQUENCE [LARGE SCALE GENOMIC DNA]</scope>
    <source>
        <strain evidence="11 12">DSM 16041</strain>
    </source>
</reference>
<keyword evidence="6 9" id="KW-1133">Transmembrane helix</keyword>
<evidence type="ECO:0000313" key="12">
    <source>
        <dbReference type="Proteomes" id="UP000003675"/>
    </source>
</evidence>
<comment type="subcellular location">
    <subcellularLocation>
        <location evidence="1">Membrane</location>
        <topology evidence="1">Multi-pass membrane protein</topology>
    </subcellularLocation>
</comment>
<dbReference type="InterPro" id="IPR003148">
    <property type="entry name" value="RCK_N"/>
</dbReference>
<dbReference type="AlphaFoldDB" id="C8P806"/>
<organism evidence="11 12">
    <name type="scientific">Limosilactobacillus antri DSM 16041</name>
    <dbReference type="NCBI Taxonomy" id="525309"/>
    <lineage>
        <taxon>Bacteria</taxon>
        <taxon>Bacillati</taxon>
        <taxon>Bacillota</taxon>
        <taxon>Bacilli</taxon>
        <taxon>Lactobacillales</taxon>
        <taxon>Lactobacillaceae</taxon>
        <taxon>Limosilactobacillus</taxon>
    </lineage>
</organism>
<dbReference type="PROSITE" id="PS51202">
    <property type="entry name" value="RCK_C"/>
    <property type="match status" value="1"/>
</dbReference>
<dbReference type="eggNOG" id="COG0569">
    <property type="taxonomic scope" value="Bacteria"/>
</dbReference>
<dbReference type="PANTHER" id="PTHR43562">
    <property type="entry name" value="NAPA-TYPE SODIUM/HYDROGEN ANTIPORTER"/>
    <property type="match status" value="1"/>
</dbReference>
<dbReference type="GO" id="GO:0016020">
    <property type="term" value="C:membrane"/>
    <property type="evidence" value="ECO:0007669"/>
    <property type="project" value="UniProtKB-SubCell"/>
</dbReference>
<keyword evidence="5 9" id="KW-0812">Transmembrane</keyword>
<dbReference type="SUPFAM" id="SSF116726">
    <property type="entry name" value="TrkA C-terminal domain-like"/>
    <property type="match status" value="1"/>
</dbReference>
<comment type="similarity">
    <text evidence="2">Belongs to the monovalent cation:proton antiporter 2 (CPA2) transporter (TC 2.A.37) family.</text>
</comment>
<dbReference type="GO" id="GO:0015297">
    <property type="term" value="F:antiporter activity"/>
    <property type="evidence" value="ECO:0007669"/>
    <property type="project" value="UniProtKB-KW"/>
</dbReference>
<feature type="transmembrane region" description="Helical" evidence="9">
    <location>
        <begin position="376"/>
        <end position="396"/>
    </location>
</feature>
<feature type="transmembrane region" description="Helical" evidence="9">
    <location>
        <begin position="311"/>
        <end position="331"/>
    </location>
</feature>
<evidence type="ECO:0000313" key="11">
    <source>
        <dbReference type="EMBL" id="EEW53364.1"/>
    </source>
</evidence>
<feature type="transmembrane region" description="Helical" evidence="9">
    <location>
        <begin position="283"/>
        <end position="302"/>
    </location>
</feature>
<feature type="transmembrane region" description="Helical" evidence="9">
    <location>
        <begin position="168"/>
        <end position="187"/>
    </location>
</feature>
<dbReference type="EMBL" id="ACLL01000040">
    <property type="protein sequence ID" value="EEW53364.1"/>
    <property type="molecule type" value="Genomic_DNA"/>
</dbReference>
<dbReference type="Pfam" id="PF02254">
    <property type="entry name" value="TrkA_N"/>
    <property type="match status" value="1"/>
</dbReference>
<feature type="transmembrane region" description="Helical" evidence="9">
    <location>
        <begin position="71"/>
        <end position="88"/>
    </location>
</feature>
<feature type="transmembrane region" description="Helical" evidence="9">
    <location>
        <begin position="237"/>
        <end position="263"/>
    </location>
</feature>
<dbReference type="HOGENOM" id="CLU_030184_0_0_9"/>
<comment type="caution">
    <text evidence="11">The sequence shown here is derived from an EMBL/GenBank/DDBJ whole genome shotgun (WGS) entry which is preliminary data.</text>
</comment>
<evidence type="ECO:0000259" key="10">
    <source>
        <dbReference type="PROSITE" id="PS51202"/>
    </source>
</evidence>
<dbReference type="Gene3D" id="1.20.1530.20">
    <property type="match status" value="1"/>
</dbReference>
<evidence type="ECO:0000256" key="2">
    <source>
        <dbReference type="ARBA" id="ARBA00005551"/>
    </source>
</evidence>
<evidence type="ECO:0000256" key="4">
    <source>
        <dbReference type="ARBA" id="ARBA00022449"/>
    </source>
</evidence>
<dbReference type="eggNOG" id="COG0475">
    <property type="taxonomic scope" value="Bacteria"/>
</dbReference>
<evidence type="ECO:0000256" key="6">
    <source>
        <dbReference type="ARBA" id="ARBA00022989"/>
    </source>
</evidence>
<feature type="transmembrane region" description="Helical" evidence="9">
    <location>
        <begin position="109"/>
        <end position="131"/>
    </location>
</feature>
<dbReference type="InterPro" id="IPR006037">
    <property type="entry name" value="RCK_C"/>
</dbReference>
<evidence type="ECO:0000256" key="3">
    <source>
        <dbReference type="ARBA" id="ARBA00022448"/>
    </source>
</evidence>
<dbReference type="Pfam" id="PF02080">
    <property type="entry name" value="TrkA_C"/>
    <property type="match status" value="1"/>
</dbReference>
<dbReference type="InterPro" id="IPR006153">
    <property type="entry name" value="Cation/H_exchanger_TM"/>
</dbReference>
<dbReference type="Pfam" id="PF00999">
    <property type="entry name" value="Na_H_Exchanger"/>
    <property type="match status" value="1"/>
</dbReference>
<feature type="domain" description="RCK C-terminal" evidence="10">
    <location>
        <begin position="541"/>
        <end position="621"/>
    </location>
</feature>
<keyword evidence="3" id="KW-0813">Transport</keyword>
<dbReference type="Gene3D" id="3.40.50.720">
    <property type="entry name" value="NAD(P)-binding Rossmann-like Domain"/>
    <property type="match status" value="1"/>
</dbReference>
<protein>
    <submittedName>
        <fullName evidence="11">TrkA C-terminal domain protein</fullName>
    </submittedName>
</protein>
<evidence type="ECO:0000256" key="9">
    <source>
        <dbReference type="SAM" id="Phobius"/>
    </source>
</evidence>
<keyword evidence="7" id="KW-0406">Ion transport</keyword>
<accession>C8P806</accession>
<feature type="transmembrane region" description="Helical" evidence="9">
    <location>
        <begin position="199"/>
        <end position="216"/>
    </location>
</feature>
<keyword evidence="4" id="KW-0050">Antiport</keyword>
<dbReference type="GO" id="GO:0006813">
    <property type="term" value="P:potassium ion transport"/>
    <property type="evidence" value="ECO:0007669"/>
    <property type="project" value="InterPro"/>
</dbReference>
<dbReference type="SUPFAM" id="SSF51735">
    <property type="entry name" value="NAD(P)-binding Rossmann-fold domains"/>
    <property type="match status" value="1"/>
</dbReference>
<dbReference type="InterPro" id="IPR036721">
    <property type="entry name" value="RCK_C_sf"/>
</dbReference>
<dbReference type="Proteomes" id="UP000003675">
    <property type="component" value="Unassembled WGS sequence"/>
</dbReference>
<dbReference type="Gene3D" id="3.30.70.1450">
    <property type="entry name" value="Regulator of K+ conductance, C-terminal domain"/>
    <property type="match status" value="1"/>
</dbReference>
<dbReference type="PANTHER" id="PTHR43562:SF1">
    <property type="entry name" value="NA(+)_H(+) ANTIPORTER YJBQ-RELATED"/>
    <property type="match status" value="1"/>
</dbReference>
<evidence type="ECO:0000256" key="1">
    <source>
        <dbReference type="ARBA" id="ARBA00004141"/>
    </source>
</evidence>
<proteinExistence type="inferred from homology"/>
<evidence type="ECO:0000256" key="5">
    <source>
        <dbReference type="ARBA" id="ARBA00022692"/>
    </source>
</evidence>
<dbReference type="STRING" id="525309.HMPREF0494_1450"/>